<name>A0A3M6Z9Q1_HORWE</name>
<keyword evidence="2 5" id="KW-0378">Hydrolase</keyword>
<feature type="region of interest" description="Disordered" evidence="6">
    <location>
        <begin position="49"/>
        <end position="68"/>
    </location>
</feature>
<comment type="similarity">
    <text evidence="5">Belongs to the 2H phosphoesterase superfamily. USB1 family.</text>
</comment>
<evidence type="ECO:0000256" key="2">
    <source>
        <dbReference type="ARBA" id="ARBA00022801"/>
    </source>
</evidence>
<dbReference type="EMBL" id="QWIM01002514">
    <property type="protein sequence ID" value="RMY11993.1"/>
    <property type="molecule type" value="Genomic_DNA"/>
</dbReference>
<dbReference type="GO" id="GO:0034477">
    <property type="term" value="P:U6 snRNA 3'-end processing"/>
    <property type="evidence" value="ECO:0007669"/>
    <property type="project" value="UniProtKB-UniRule"/>
</dbReference>
<dbReference type="AlphaFoldDB" id="A0A3M6Z9Q1"/>
<feature type="region of interest" description="Disordered" evidence="6">
    <location>
        <begin position="1"/>
        <end position="43"/>
    </location>
</feature>
<evidence type="ECO:0000256" key="3">
    <source>
        <dbReference type="ARBA" id="ARBA00023239"/>
    </source>
</evidence>
<comment type="subcellular location">
    <subcellularLocation>
        <location evidence="5">Nucleus</location>
    </subcellularLocation>
</comment>
<dbReference type="PANTHER" id="PTHR13522:SF3">
    <property type="entry name" value="U6 SNRNA PHOSPHODIESTERASE 1"/>
    <property type="match status" value="1"/>
</dbReference>
<dbReference type="PANTHER" id="PTHR13522">
    <property type="entry name" value="U6 SNRNA PHOSPHODIESTERASE 1"/>
    <property type="match status" value="1"/>
</dbReference>
<dbReference type="InterPro" id="IPR027521">
    <property type="entry name" value="Usb1"/>
</dbReference>
<keyword evidence="4 5" id="KW-0539">Nucleus</keyword>
<dbReference type="EC" id="3.1.4.-" evidence="5"/>
<evidence type="ECO:0000313" key="8">
    <source>
        <dbReference type="Proteomes" id="UP000276864"/>
    </source>
</evidence>
<dbReference type="Gene3D" id="3.90.1140.10">
    <property type="entry name" value="Cyclic phosphodiesterase"/>
    <property type="match status" value="1"/>
</dbReference>
<dbReference type="Pfam" id="PF09749">
    <property type="entry name" value="HVSL"/>
    <property type="match status" value="1"/>
</dbReference>
<dbReference type="GO" id="GO:1990838">
    <property type="term" value="F:poly(U)-specific exoribonuclease activity, producing 3' uridine cyclic phosphate ends"/>
    <property type="evidence" value="ECO:0007669"/>
    <property type="project" value="UniProtKB-UniRule"/>
</dbReference>
<proteinExistence type="inferred from homology"/>
<dbReference type="GO" id="GO:0016829">
    <property type="term" value="F:lyase activity"/>
    <property type="evidence" value="ECO:0007669"/>
    <property type="project" value="UniProtKB-KW"/>
</dbReference>
<evidence type="ECO:0000256" key="1">
    <source>
        <dbReference type="ARBA" id="ARBA00022722"/>
    </source>
</evidence>
<gene>
    <name evidence="5" type="primary">USB1</name>
    <name evidence="7" type="ORF">D0866_14273</name>
</gene>
<feature type="active site" description="Proton donor/acceptor" evidence="5">
    <location>
        <position position="146"/>
    </location>
</feature>
<evidence type="ECO:0000256" key="5">
    <source>
        <dbReference type="HAMAP-Rule" id="MF_03040"/>
    </source>
</evidence>
<keyword evidence="3" id="KW-0456">Lyase</keyword>
<organism evidence="7 8">
    <name type="scientific">Hortaea werneckii</name>
    <name type="common">Black yeast</name>
    <name type="synonym">Cladosporium werneckii</name>
    <dbReference type="NCBI Taxonomy" id="91943"/>
    <lineage>
        <taxon>Eukaryota</taxon>
        <taxon>Fungi</taxon>
        <taxon>Dikarya</taxon>
        <taxon>Ascomycota</taxon>
        <taxon>Pezizomycotina</taxon>
        <taxon>Dothideomycetes</taxon>
        <taxon>Dothideomycetidae</taxon>
        <taxon>Mycosphaerellales</taxon>
        <taxon>Teratosphaeriaceae</taxon>
        <taxon>Hortaea</taxon>
    </lineage>
</organism>
<comment type="caution">
    <text evidence="7">The sequence shown here is derived from an EMBL/GenBank/DDBJ whole genome shotgun (WGS) entry which is preliminary data.</text>
</comment>
<sequence length="314" mass="34378">MALVAYSDSSDSDKGDAQPMKKRKVSDGAKGKTALPPLPSTFQDLYSSTVRTSTQDDPALHGGRKRVTPHIEGNWPTHVYLECKLSFARSSPVEMPRVAKGRPNPEEAQLLAGLIAAQHADDKVASEQSNIHSLLQNDLGVSLPLHVSLSRPLVLRTEQKEPFLDRLKNAILTSGVHTFTVRPYGLRWHSNESSSRYFLVLGLERTQRAEMSSLLTACNRVAKAFDQPLLYAEDTNTEKGKRIDARTPRPAEEKCHISIAWSLDAPESSQSGEVIPIPSAVAGLEIPFSEIKVRIGQDVTAVALPAARKKAAIF</sequence>
<dbReference type="Proteomes" id="UP000276864">
    <property type="component" value="Unassembled WGS sequence"/>
</dbReference>
<evidence type="ECO:0000256" key="6">
    <source>
        <dbReference type="SAM" id="MobiDB-lite"/>
    </source>
</evidence>
<keyword evidence="1 5" id="KW-0540">Nuclease</keyword>
<comment type="function">
    <text evidence="5">Phosphodiesterase responsible for the U6 snRNA 3' end processing. Acts as an exoribonuclease (RNase) responsible for trimming the poly(U) tract of the last nucleotides in the pre-U6 snRNA molecule, leading to the formation of mature U6 snRNA.</text>
</comment>
<reference evidence="7 8" key="1">
    <citation type="journal article" date="2018" name="BMC Genomics">
        <title>Genomic evidence for intraspecific hybridization in a clonal and extremely halotolerant yeast.</title>
        <authorList>
            <person name="Gostincar C."/>
            <person name="Stajich J.E."/>
            <person name="Zupancic J."/>
            <person name="Zalar P."/>
            <person name="Gunde-Cimerman N."/>
        </authorList>
    </citation>
    <scope>NUCLEOTIDE SEQUENCE [LARGE SCALE GENOMIC DNA]</scope>
    <source>
        <strain evidence="7 8">EXF-6651</strain>
    </source>
</reference>
<evidence type="ECO:0000313" key="7">
    <source>
        <dbReference type="EMBL" id="RMY11993.1"/>
    </source>
</evidence>
<accession>A0A3M6Z9Q1</accession>
<feature type="active site" description="Proton donor/acceptor" evidence="5">
    <location>
        <position position="256"/>
    </location>
</feature>
<evidence type="ECO:0000256" key="4">
    <source>
        <dbReference type="ARBA" id="ARBA00023242"/>
    </source>
</evidence>
<dbReference type="HAMAP" id="MF_03040">
    <property type="entry name" value="USB1"/>
    <property type="match status" value="1"/>
</dbReference>
<protein>
    <recommendedName>
        <fullName evidence="5">U6 snRNA phosphodiesterase</fullName>
        <ecNumber evidence="5">3.1.4.-</ecNumber>
    </recommendedName>
</protein>
<dbReference type="GO" id="GO:0005634">
    <property type="term" value="C:nucleus"/>
    <property type="evidence" value="ECO:0007669"/>
    <property type="project" value="UniProtKB-SubCell"/>
</dbReference>